<reference evidence="1" key="1">
    <citation type="journal article" date="2014" name="Front. Microbiol.">
        <title>High frequency of phylogenetically diverse reductive dehalogenase-homologous genes in deep subseafloor sedimentary metagenomes.</title>
        <authorList>
            <person name="Kawai M."/>
            <person name="Futagami T."/>
            <person name="Toyoda A."/>
            <person name="Takaki Y."/>
            <person name="Nishi S."/>
            <person name="Hori S."/>
            <person name="Arai W."/>
            <person name="Tsubouchi T."/>
            <person name="Morono Y."/>
            <person name="Uchiyama I."/>
            <person name="Ito T."/>
            <person name="Fujiyama A."/>
            <person name="Inagaki F."/>
            <person name="Takami H."/>
        </authorList>
    </citation>
    <scope>NUCLEOTIDE SEQUENCE</scope>
    <source>
        <strain evidence="1">Expedition CK06-06</strain>
    </source>
</reference>
<organism evidence="1">
    <name type="scientific">marine sediment metagenome</name>
    <dbReference type="NCBI Taxonomy" id="412755"/>
    <lineage>
        <taxon>unclassified sequences</taxon>
        <taxon>metagenomes</taxon>
        <taxon>ecological metagenomes</taxon>
    </lineage>
</organism>
<sequence>MRSVFFCLSLMSALAACETKYPNGPPLREVETEEDRLFLKCVGGGIYAAAPECERYVSGRER</sequence>
<protein>
    <recommendedName>
        <fullName evidence="2">Lipoprotein</fullName>
    </recommendedName>
</protein>
<comment type="caution">
    <text evidence="1">The sequence shown here is derived from an EMBL/GenBank/DDBJ whole genome shotgun (WGS) entry which is preliminary data.</text>
</comment>
<dbReference type="EMBL" id="BARS01033096">
    <property type="protein sequence ID" value="GAG21992.1"/>
    <property type="molecule type" value="Genomic_DNA"/>
</dbReference>
<gene>
    <name evidence="1" type="ORF">S01H1_51288</name>
</gene>
<evidence type="ECO:0008006" key="2">
    <source>
        <dbReference type="Google" id="ProtNLM"/>
    </source>
</evidence>
<evidence type="ECO:0000313" key="1">
    <source>
        <dbReference type="EMBL" id="GAG21992.1"/>
    </source>
</evidence>
<proteinExistence type="predicted"/>
<accession>X0WFP5</accession>
<dbReference type="PROSITE" id="PS51257">
    <property type="entry name" value="PROKAR_LIPOPROTEIN"/>
    <property type="match status" value="1"/>
</dbReference>
<name>X0WFP5_9ZZZZ</name>
<dbReference type="AlphaFoldDB" id="X0WFP5"/>